<dbReference type="PANTHER" id="PTHR46565:SF20">
    <property type="entry name" value="COLD SHOCK DOMAIN-CONTAINING PROTEIN 4"/>
    <property type="match status" value="1"/>
</dbReference>
<dbReference type="PRINTS" id="PR00050">
    <property type="entry name" value="COLDSHOCK"/>
</dbReference>
<name>A0A0H5NY13_NOCFR</name>
<evidence type="ECO:0000256" key="1">
    <source>
        <dbReference type="SAM" id="MobiDB-lite"/>
    </source>
</evidence>
<dbReference type="KEGG" id="nfr:ERS450000_01088"/>
<dbReference type="Pfam" id="PF00313">
    <property type="entry name" value="CSD"/>
    <property type="match status" value="1"/>
</dbReference>
<dbReference type="PROSITE" id="PS51857">
    <property type="entry name" value="CSD_2"/>
    <property type="match status" value="1"/>
</dbReference>
<dbReference type="GO" id="GO:0003676">
    <property type="term" value="F:nucleic acid binding"/>
    <property type="evidence" value="ECO:0007669"/>
    <property type="project" value="InterPro"/>
</dbReference>
<dbReference type="InterPro" id="IPR011129">
    <property type="entry name" value="CSD"/>
</dbReference>
<dbReference type="EMBL" id="LN868938">
    <property type="protein sequence ID" value="CRY74981.1"/>
    <property type="molecule type" value="Genomic_DNA"/>
</dbReference>
<dbReference type="PANTHER" id="PTHR46565">
    <property type="entry name" value="COLD SHOCK DOMAIN PROTEIN 2"/>
    <property type="match status" value="1"/>
</dbReference>
<dbReference type="Proteomes" id="UP000057820">
    <property type="component" value="Chromosome 1"/>
</dbReference>
<protein>
    <submittedName>
        <fullName evidence="2">CS7.4</fullName>
    </submittedName>
</protein>
<organism evidence="2 3">
    <name type="scientific">Nocardia farcinica</name>
    <dbReference type="NCBI Taxonomy" id="37329"/>
    <lineage>
        <taxon>Bacteria</taxon>
        <taxon>Bacillati</taxon>
        <taxon>Actinomycetota</taxon>
        <taxon>Actinomycetes</taxon>
        <taxon>Mycobacteriales</taxon>
        <taxon>Nocardiaceae</taxon>
        <taxon>Nocardia</taxon>
    </lineage>
</organism>
<evidence type="ECO:0000313" key="3">
    <source>
        <dbReference type="Proteomes" id="UP000057820"/>
    </source>
</evidence>
<sequence length="122" mass="13276">MSPISPAAPTRRAHVPQRPARPARVADTPHRAGPRATAPEQQGRHRDSGPWRHGTVAWFDAEKGFGFITPDDRSPAVFVEFHAIEAVGYRTLVAGGPVVYRAEETKAGPEAVAVRPYRRGSC</sequence>
<dbReference type="CDD" id="cd04458">
    <property type="entry name" value="CSP_CDS"/>
    <property type="match status" value="1"/>
</dbReference>
<dbReference type="SUPFAM" id="SSF50249">
    <property type="entry name" value="Nucleic acid-binding proteins"/>
    <property type="match status" value="1"/>
</dbReference>
<dbReference type="RefSeq" id="WP_060590923.1">
    <property type="nucleotide sequence ID" value="NZ_CAACYE020000001.1"/>
</dbReference>
<dbReference type="InterPro" id="IPR012340">
    <property type="entry name" value="NA-bd_OB-fold"/>
</dbReference>
<dbReference type="Gene3D" id="2.40.50.140">
    <property type="entry name" value="Nucleic acid-binding proteins"/>
    <property type="match status" value="1"/>
</dbReference>
<dbReference type="SMART" id="SM00357">
    <property type="entry name" value="CSP"/>
    <property type="match status" value="1"/>
</dbReference>
<proteinExistence type="predicted"/>
<accession>A0A0H5NY13</accession>
<reference evidence="3" key="1">
    <citation type="submission" date="2015-03" db="EMBL/GenBank/DDBJ databases">
        <authorList>
            <consortium name="Pathogen Informatics"/>
        </authorList>
    </citation>
    <scope>NUCLEOTIDE SEQUENCE [LARGE SCALE GENOMIC DNA]</scope>
    <source>
        <strain evidence="3">NCTC11134</strain>
    </source>
</reference>
<gene>
    <name evidence="2" type="primary">cspA_2</name>
    <name evidence="2" type="ORF">ERS450000_01088</name>
</gene>
<dbReference type="InterPro" id="IPR002059">
    <property type="entry name" value="CSP_DNA-bd"/>
</dbReference>
<evidence type="ECO:0000313" key="2">
    <source>
        <dbReference type="EMBL" id="CRY74981.1"/>
    </source>
</evidence>
<feature type="region of interest" description="Disordered" evidence="1">
    <location>
        <begin position="1"/>
        <end position="53"/>
    </location>
</feature>
<dbReference type="AlphaFoldDB" id="A0A0H5NY13"/>